<proteinExistence type="inferred from homology"/>
<evidence type="ECO:0000256" key="4">
    <source>
        <dbReference type="ARBA" id="ARBA00022692"/>
    </source>
</evidence>
<evidence type="ECO:0000256" key="2">
    <source>
        <dbReference type="ARBA" id="ARBA00008017"/>
    </source>
</evidence>
<dbReference type="Gene3D" id="1.10.287.1260">
    <property type="match status" value="1"/>
</dbReference>
<dbReference type="InterPro" id="IPR023408">
    <property type="entry name" value="MscS_beta-dom_sf"/>
</dbReference>
<keyword evidence="12" id="KW-1185">Reference proteome</keyword>
<keyword evidence="5 7" id="KW-1133">Transmembrane helix</keyword>
<protein>
    <submittedName>
        <fullName evidence="11">MscS family membrane protein</fullName>
    </submittedName>
</protein>
<keyword evidence="6 7" id="KW-0472">Membrane</keyword>
<gene>
    <name evidence="11" type="ORF">SAMN06296036_110135</name>
</gene>
<evidence type="ECO:0000256" key="7">
    <source>
        <dbReference type="SAM" id="Phobius"/>
    </source>
</evidence>
<feature type="transmembrane region" description="Helical" evidence="7">
    <location>
        <begin position="265"/>
        <end position="287"/>
    </location>
</feature>
<accession>A0A1Y6BY86</accession>
<dbReference type="SUPFAM" id="SSF82861">
    <property type="entry name" value="Mechanosensitive channel protein MscS (YggB), transmembrane region"/>
    <property type="match status" value="1"/>
</dbReference>
<feature type="transmembrane region" description="Helical" evidence="7">
    <location>
        <begin position="315"/>
        <end position="333"/>
    </location>
</feature>
<evidence type="ECO:0000313" key="11">
    <source>
        <dbReference type="EMBL" id="SMF34161.1"/>
    </source>
</evidence>
<evidence type="ECO:0000256" key="3">
    <source>
        <dbReference type="ARBA" id="ARBA00022475"/>
    </source>
</evidence>
<dbReference type="SUPFAM" id="SSF82689">
    <property type="entry name" value="Mechanosensitive channel protein MscS (YggB), C-terminal domain"/>
    <property type="match status" value="1"/>
</dbReference>
<dbReference type="GO" id="GO:0008381">
    <property type="term" value="F:mechanosensitive monoatomic ion channel activity"/>
    <property type="evidence" value="ECO:0007669"/>
    <property type="project" value="UniProtKB-ARBA"/>
</dbReference>
<comment type="similarity">
    <text evidence="2">Belongs to the MscS (TC 1.A.23) family.</text>
</comment>
<keyword evidence="3" id="KW-1003">Cell membrane</keyword>
<dbReference type="Gene3D" id="2.30.30.60">
    <property type="match status" value="1"/>
</dbReference>
<evidence type="ECO:0000259" key="8">
    <source>
        <dbReference type="Pfam" id="PF00924"/>
    </source>
</evidence>
<dbReference type="RefSeq" id="WP_132320898.1">
    <property type="nucleotide sequence ID" value="NZ_FWZT01000010.1"/>
</dbReference>
<dbReference type="STRING" id="1513793.SAMN06296036_110135"/>
<evidence type="ECO:0000259" key="10">
    <source>
        <dbReference type="Pfam" id="PF21088"/>
    </source>
</evidence>
<dbReference type="PANTHER" id="PTHR43634">
    <property type="entry name" value="OW CONDUCTANCE MECHANOSENSITIVE CHANNEL"/>
    <property type="match status" value="1"/>
</dbReference>
<dbReference type="Pfam" id="PF00924">
    <property type="entry name" value="MS_channel_2nd"/>
    <property type="match status" value="1"/>
</dbReference>
<feature type="domain" description="Mechanosensitive ion channel transmembrane helices 2/3" evidence="10">
    <location>
        <begin position="320"/>
        <end position="359"/>
    </location>
</feature>
<dbReference type="InterPro" id="IPR049142">
    <property type="entry name" value="MS_channel_1st"/>
</dbReference>
<dbReference type="OrthoDB" id="5288997at2"/>
<keyword evidence="4 7" id="KW-0812">Transmembrane</keyword>
<dbReference type="InterPro" id="IPR006685">
    <property type="entry name" value="MscS_channel_2nd"/>
</dbReference>
<dbReference type="InterPro" id="IPR011066">
    <property type="entry name" value="MscS_channel_C_sf"/>
</dbReference>
<name>A0A1Y6BY86_9BACT</name>
<dbReference type="InterPro" id="IPR010920">
    <property type="entry name" value="LSM_dom_sf"/>
</dbReference>
<evidence type="ECO:0000256" key="5">
    <source>
        <dbReference type="ARBA" id="ARBA00022989"/>
    </source>
</evidence>
<comment type="subcellular location">
    <subcellularLocation>
        <location evidence="1">Cell membrane</location>
        <topology evidence="1">Multi-pass membrane protein</topology>
    </subcellularLocation>
</comment>
<reference evidence="12" key="1">
    <citation type="submission" date="2017-04" db="EMBL/GenBank/DDBJ databases">
        <authorList>
            <person name="Varghese N."/>
            <person name="Submissions S."/>
        </authorList>
    </citation>
    <scope>NUCLEOTIDE SEQUENCE [LARGE SCALE GENOMIC DNA]</scope>
    <source>
        <strain evidence="12">RKEM611</strain>
    </source>
</reference>
<dbReference type="Gene3D" id="3.30.70.100">
    <property type="match status" value="1"/>
</dbReference>
<feature type="transmembrane region" description="Helical" evidence="7">
    <location>
        <begin position="195"/>
        <end position="214"/>
    </location>
</feature>
<dbReference type="InterPro" id="IPR045042">
    <property type="entry name" value="YnaI-like"/>
</dbReference>
<sequence length="579" mass="64504">MLKLIGVFAAWSLILLPQAMGLDVLKPVKTDSPKETMKTFMAAMNEYHEGVKKRDENREKSLDRAVRTLSLGHISPLMRADAGRKAAIYLKEVIDRVIVIDYEKIPPGKLAPEMNGNFWRLKNTEIVIRMENSGAREGEFLFSADTVDRAKDFYLLVKDYPYLEGTGQGAGFRETAVERYIPKALKGEMFGVPSWQLIGIFVSLILGFLVKIIAEGALSLGKRLATSSHSDWDDKMLHAVEGPAGYCAASGFWFMSLYILRLEGALLHGLSLFVQFVFSVSVIWIFYRLADVWSEYVAVVAKKTDLIFDDQLVPLLNRALRAFILIFGGLIAIQNLGVNVMSVIAGLGLGGLAFALAAKDTAANLFGSLMILWDRPFRIGDWIIFGGVEGTVEDVGFRSTRVRTFYNSLVTIPNAVVANGHIDNMGQRKFRRVKAVLGITYDTPPEKIEAFLEGIKNIIRANPTTKKDNFHVVFNNYGSSSLDILLYFFLSVPDWATELVQRQNIFIEVKRLAADLNIDFAFPTQSLHVESFPEKNGLDRHKDSWNDESLALVAKEFSEGGARAKPSGLGLFRPPSESP</sequence>
<dbReference type="GO" id="GO:0005886">
    <property type="term" value="C:plasma membrane"/>
    <property type="evidence" value="ECO:0007669"/>
    <property type="project" value="UniProtKB-SubCell"/>
</dbReference>
<dbReference type="AlphaFoldDB" id="A0A1Y6BY86"/>
<dbReference type="InterPro" id="IPR011014">
    <property type="entry name" value="MscS_channel_TM-2"/>
</dbReference>
<evidence type="ECO:0000256" key="6">
    <source>
        <dbReference type="ARBA" id="ARBA00023136"/>
    </source>
</evidence>
<feature type="transmembrane region" description="Helical" evidence="7">
    <location>
        <begin position="340"/>
        <end position="358"/>
    </location>
</feature>
<dbReference type="InterPro" id="IPR049278">
    <property type="entry name" value="MS_channel_C"/>
</dbReference>
<dbReference type="Pfam" id="PF21082">
    <property type="entry name" value="MS_channel_3rd"/>
    <property type="match status" value="1"/>
</dbReference>
<evidence type="ECO:0000256" key="1">
    <source>
        <dbReference type="ARBA" id="ARBA00004651"/>
    </source>
</evidence>
<dbReference type="Pfam" id="PF21088">
    <property type="entry name" value="MS_channel_1st"/>
    <property type="match status" value="1"/>
</dbReference>
<evidence type="ECO:0000313" key="12">
    <source>
        <dbReference type="Proteomes" id="UP000192907"/>
    </source>
</evidence>
<organism evidence="11 12">
    <name type="scientific">Pseudobacteriovorax antillogorgiicola</name>
    <dbReference type="NCBI Taxonomy" id="1513793"/>
    <lineage>
        <taxon>Bacteria</taxon>
        <taxon>Pseudomonadati</taxon>
        <taxon>Bdellovibrionota</taxon>
        <taxon>Oligoflexia</taxon>
        <taxon>Oligoflexales</taxon>
        <taxon>Pseudobacteriovoracaceae</taxon>
        <taxon>Pseudobacteriovorax</taxon>
    </lineage>
</organism>
<dbReference type="Proteomes" id="UP000192907">
    <property type="component" value="Unassembled WGS sequence"/>
</dbReference>
<feature type="domain" description="Mechanosensitive ion channel MscS" evidence="8">
    <location>
        <begin position="360"/>
        <end position="425"/>
    </location>
</feature>
<feature type="domain" description="Mechanosensitive ion channel MscS C-terminal" evidence="9">
    <location>
        <begin position="434"/>
        <end position="519"/>
    </location>
</feature>
<evidence type="ECO:0000259" key="9">
    <source>
        <dbReference type="Pfam" id="PF21082"/>
    </source>
</evidence>
<dbReference type="EMBL" id="FWZT01000010">
    <property type="protein sequence ID" value="SMF34161.1"/>
    <property type="molecule type" value="Genomic_DNA"/>
</dbReference>
<dbReference type="SUPFAM" id="SSF50182">
    <property type="entry name" value="Sm-like ribonucleoproteins"/>
    <property type="match status" value="1"/>
</dbReference>
<dbReference type="PANTHER" id="PTHR43634:SF2">
    <property type="entry name" value="LOW CONDUCTANCE MECHANOSENSITIVE CHANNEL YNAI"/>
    <property type="match status" value="1"/>
</dbReference>